<reference evidence="3 4" key="1">
    <citation type="journal article" date="2018" name="ACS Chem. Biol.">
        <title>Ketoreductase domain dysfunction expands chemodiversity: malyngamide biosynthesis in the cyanobacterium Okeania hirsuta.</title>
        <authorList>
            <person name="Moss N.A."/>
            <person name="Leao T."/>
            <person name="Rankin M."/>
            <person name="McCullough T.M."/>
            <person name="Qu P."/>
            <person name="Korobeynikov A."/>
            <person name="Smith J.L."/>
            <person name="Gerwick L."/>
            <person name="Gerwick W.H."/>
        </authorList>
    </citation>
    <scope>NUCLEOTIDE SEQUENCE [LARGE SCALE GENOMIC DNA]</scope>
    <source>
        <strain evidence="3 4">PAB10Feb10-1</strain>
    </source>
</reference>
<keyword evidence="4" id="KW-1185">Reference proteome</keyword>
<proteinExistence type="predicted"/>
<keyword evidence="1" id="KW-1133">Transmembrane helix</keyword>
<accession>A0A3N6PCD6</accession>
<keyword evidence="1" id="KW-0472">Membrane</keyword>
<dbReference type="PRINTS" id="PR00069">
    <property type="entry name" value="ALDKETRDTASE"/>
</dbReference>
<dbReference type="CDD" id="cd19100">
    <property type="entry name" value="AKR_unchar"/>
    <property type="match status" value="1"/>
</dbReference>
<evidence type="ECO:0000256" key="1">
    <source>
        <dbReference type="SAM" id="Phobius"/>
    </source>
</evidence>
<dbReference type="OrthoDB" id="9773828at2"/>
<evidence type="ECO:0000313" key="4">
    <source>
        <dbReference type="Proteomes" id="UP000269154"/>
    </source>
</evidence>
<dbReference type="AlphaFoldDB" id="A0A3N6PCD6"/>
<dbReference type="InterPro" id="IPR036812">
    <property type="entry name" value="NAD(P)_OxRdtase_dom_sf"/>
</dbReference>
<dbReference type="EMBL" id="RCBY01000058">
    <property type="protein sequence ID" value="RQH43731.1"/>
    <property type="molecule type" value="Genomic_DNA"/>
</dbReference>
<organism evidence="3 4">
    <name type="scientific">Okeania hirsuta</name>
    <dbReference type="NCBI Taxonomy" id="1458930"/>
    <lineage>
        <taxon>Bacteria</taxon>
        <taxon>Bacillati</taxon>
        <taxon>Cyanobacteriota</taxon>
        <taxon>Cyanophyceae</taxon>
        <taxon>Oscillatoriophycideae</taxon>
        <taxon>Oscillatoriales</taxon>
        <taxon>Microcoleaceae</taxon>
        <taxon>Okeania</taxon>
    </lineage>
</organism>
<feature type="domain" description="NADP-dependent oxidoreductase" evidence="2">
    <location>
        <begin position="70"/>
        <end position="261"/>
    </location>
</feature>
<keyword evidence="1" id="KW-0812">Transmembrane</keyword>
<dbReference type="PANTHER" id="PTHR43312">
    <property type="entry name" value="D-THREO-ALDOSE 1-DEHYDROGENASE"/>
    <property type="match status" value="1"/>
</dbReference>
<comment type="caution">
    <text evidence="3">The sequence shown here is derived from an EMBL/GenBank/DDBJ whole genome shotgun (WGS) entry which is preliminary data.</text>
</comment>
<name>A0A3N6PCD6_9CYAN</name>
<dbReference type="InterPro" id="IPR020471">
    <property type="entry name" value="AKR"/>
</dbReference>
<dbReference type="Pfam" id="PF00248">
    <property type="entry name" value="Aldo_ket_red"/>
    <property type="match status" value="1"/>
</dbReference>
<dbReference type="SUPFAM" id="SSF51430">
    <property type="entry name" value="NAD(P)-linked oxidoreductase"/>
    <property type="match status" value="1"/>
</dbReference>
<protein>
    <submittedName>
        <fullName evidence="3">Aldo/keto reductase</fullName>
    </submittedName>
</protein>
<dbReference type="InterPro" id="IPR053135">
    <property type="entry name" value="AKR2_Oxidoreductase"/>
</dbReference>
<dbReference type="PANTHER" id="PTHR43312:SF1">
    <property type="entry name" value="NADP-DEPENDENT OXIDOREDUCTASE DOMAIN-CONTAINING PROTEIN"/>
    <property type="match status" value="1"/>
</dbReference>
<evidence type="ECO:0000313" key="3">
    <source>
        <dbReference type="EMBL" id="RQH43731.1"/>
    </source>
</evidence>
<evidence type="ECO:0000259" key="2">
    <source>
        <dbReference type="Pfam" id="PF00248"/>
    </source>
</evidence>
<dbReference type="Gene3D" id="3.20.20.100">
    <property type="entry name" value="NADP-dependent oxidoreductase domain"/>
    <property type="match status" value="1"/>
</dbReference>
<feature type="transmembrane region" description="Helical" evidence="1">
    <location>
        <begin position="18"/>
        <end position="35"/>
    </location>
</feature>
<dbReference type="InterPro" id="IPR023210">
    <property type="entry name" value="NADP_OxRdtase_dom"/>
</dbReference>
<sequence length="334" mass="36763">MLKKPIDNYEKKTTRRNLIITSLAVTGGIIGGAAINKQTQTKVASAEKLPTTSTMPERVLGKTGVKVPLLGLGGAGRTPLNKSGQEKESVAIIEAALSLGIRYFDTAASYGASEEHLGKVLPAYRKDIFLVSKTGRRDRDGAWRELERSLKRLNTDYLDSWQLHHVSFTETLDEIFSSQGAIKAMEEAKEQGIVKFSGITGHHEPDIIAEGLRRYPFDTTLVSINAADKHHPRPFAPTVLPVAQQKNVGVIGMKIPAYGKLLRPGVLNMEEAMGYVLSLEGVHCCIVATESVEMLQSNVRVAQTFQQLTQQDMGAIEQKTASVWQENTFFRAWT</sequence>
<dbReference type="GO" id="GO:0016491">
    <property type="term" value="F:oxidoreductase activity"/>
    <property type="evidence" value="ECO:0007669"/>
    <property type="project" value="InterPro"/>
</dbReference>
<gene>
    <name evidence="3" type="ORF">D5R40_12460</name>
</gene>
<dbReference type="Proteomes" id="UP000269154">
    <property type="component" value="Unassembled WGS sequence"/>
</dbReference>
<dbReference type="RefSeq" id="WP_124154702.1">
    <property type="nucleotide sequence ID" value="NZ_CAWOLW010000534.1"/>
</dbReference>